<evidence type="ECO:0000256" key="1">
    <source>
        <dbReference type="SAM" id="Coils"/>
    </source>
</evidence>
<sequence>MTTQTHEHSESGVDHGKHKESGIEAGKVYTQRWSTPLASGGPEKTYPGFSYRHGRNATTDDILQSARDTWRSNGSQFRDIDWGDNEQKLLNKVSSILRYVGEIKDTLELYFGEHTALKARIEELEYKDPKNSSHPDINDDSKSKTKYAPEDDIHDPKAKTRDSIDNLIGIEQQHAIELAKQDQQHDAMIRRCEGEYKSIVAALQADVKEKDRNLSSKQAIIDSLEDQKSRLIFDKDQLQSKIEAPENSIRDISRLQTRNERLMSENQDLLDQIGIAENQRDNAVLEQSLLETQLQHLTGIIHQCPSCRGLWELFTLPSARINEHPSRLNVWHCDFEPDTTFEHQPESSTSLVDTRHDSSDQTRECPINEFSDEYISKNFRGLVSDIENLCTGIAFNNDFLAAYIKTVGPDELGDFSVCFQRDALENEMFLAYLQREIWRVGIQRQRQNTESRPMDCIPLEERIKERLNFRLIKASVCLGDLTHMESLMAAISNSFINLAAIVEASPEKASVSLDIPIDKSGFDLFPIIRKSNGSLLLGRISIKRIEDQATVIPITPVLRRRTFPTDTTSVQNDEYVLVRGTAAVYEPRRSGPMQTRAQIDEFKPKTDVPLADVHRRSVEAEEAFAAESRVNSSEPRESGPPVPPRPVLHRKPKLPLLDTSSTSSTPTNSPILRRHQALRTSALKEAPLTTRSVGFGEHQDSPDTGSLSQQLSPDVGRSAKKSVKSNGIQNKSGTPLAAIWRTLEERDKRNSGGDLA</sequence>
<evidence type="ECO:0000313" key="3">
    <source>
        <dbReference type="EMBL" id="KAK6337993.1"/>
    </source>
</evidence>
<feature type="region of interest" description="Disordered" evidence="2">
    <location>
        <begin position="342"/>
        <end position="362"/>
    </location>
</feature>
<proteinExistence type="predicted"/>
<keyword evidence="1" id="KW-0175">Coiled coil</keyword>
<dbReference type="EMBL" id="JAVHNQ010000010">
    <property type="protein sequence ID" value="KAK6337993.1"/>
    <property type="molecule type" value="Genomic_DNA"/>
</dbReference>
<feature type="compositionally biased region" description="Basic and acidic residues" evidence="2">
    <location>
        <begin position="353"/>
        <end position="362"/>
    </location>
</feature>
<feature type="compositionally biased region" description="Basic and acidic residues" evidence="2">
    <location>
        <begin position="1"/>
        <end position="22"/>
    </location>
</feature>
<feature type="compositionally biased region" description="Polar residues" evidence="2">
    <location>
        <begin position="724"/>
        <end position="733"/>
    </location>
</feature>
<feature type="region of interest" description="Disordered" evidence="2">
    <location>
        <begin position="622"/>
        <end position="756"/>
    </location>
</feature>
<accession>A0AAV9U9J2</accession>
<organism evidence="3 4">
    <name type="scientific">Orbilia brochopaga</name>
    <dbReference type="NCBI Taxonomy" id="3140254"/>
    <lineage>
        <taxon>Eukaryota</taxon>
        <taxon>Fungi</taxon>
        <taxon>Dikarya</taxon>
        <taxon>Ascomycota</taxon>
        <taxon>Pezizomycotina</taxon>
        <taxon>Orbiliomycetes</taxon>
        <taxon>Orbiliales</taxon>
        <taxon>Orbiliaceae</taxon>
        <taxon>Orbilia</taxon>
    </lineage>
</organism>
<keyword evidence="4" id="KW-1185">Reference proteome</keyword>
<dbReference type="Proteomes" id="UP001375240">
    <property type="component" value="Unassembled WGS sequence"/>
</dbReference>
<feature type="compositionally biased region" description="Basic and acidic residues" evidence="2">
    <location>
        <begin position="742"/>
        <end position="756"/>
    </location>
</feature>
<feature type="region of interest" description="Disordered" evidence="2">
    <location>
        <begin position="1"/>
        <end position="24"/>
    </location>
</feature>
<dbReference type="AlphaFoldDB" id="A0AAV9U9J2"/>
<reference evidence="3 4" key="1">
    <citation type="submission" date="2019-10" db="EMBL/GenBank/DDBJ databases">
        <authorList>
            <person name="Palmer J.M."/>
        </authorList>
    </citation>
    <scope>NUCLEOTIDE SEQUENCE [LARGE SCALE GENOMIC DNA]</scope>
    <source>
        <strain evidence="3 4">TWF696</strain>
    </source>
</reference>
<feature type="coiled-coil region" evidence="1">
    <location>
        <begin position="207"/>
        <end position="279"/>
    </location>
</feature>
<feature type="region of interest" description="Disordered" evidence="2">
    <location>
        <begin position="127"/>
        <end position="162"/>
    </location>
</feature>
<gene>
    <name evidence="3" type="ORF">TWF696_001465</name>
</gene>
<name>A0AAV9U9J2_9PEZI</name>
<protein>
    <submittedName>
        <fullName evidence="3">Uncharacterized protein</fullName>
    </submittedName>
</protein>
<feature type="compositionally biased region" description="Polar residues" evidence="2">
    <location>
        <begin position="702"/>
        <end position="712"/>
    </location>
</feature>
<comment type="caution">
    <text evidence="3">The sequence shown here is derived from an EMBL/GenBank/DDBJ whole genome shotgun (WGS) entry which is preliminary data.</text>
</comment>
<evidence type="ECO:0000313" key="4">
    <source>
        <dbReference type="Proteomes" id="UP001375240"/>
    </source>
</evidence>
<evidence type="ECO:0000256" key="2">
    <source>
        <dbReference type="SAM" id="MobiDB-lite"/>
    </source>
</evidence>
<feature type="compositionally biased region" description="Low complexity" evidence="2">
    <location>
        <begin position="654"/>
        <end position="671"/>
    </location>
</feature>